<sequence>MFKVLTYSFLLFSIYYYVYANESVHQDISTTTGTTTTPTQSRVKIIKNEWHHVSTPYLIGLWLILASSAKILFSRSKRMSEAFPDSALLIVAGLFLGYVLKLYQLEVLLTNPVFFLYLLPPIIFDAGYCMPNRLLFDNLDSVMVFAVFGTLFNTISISGSLYFCSYFNIFTVDFSFVEISMFAALISAVDPVAVISIFEQVHVNEFLFINVFGEALFNDGVTVVLYQLFQQFQLIGVDNLNTTDLVMGALSFPVIALGGILIGVVFALVTSWITKYTDKVKILQPVFIFAMPYMAYLTAEIFGLSSILAIVACGIVMKQYIKGNISQTAESAVNFMNKVLAQNTESVVFMFLGLSTLSNALEWDTWFVVLTIVFCSIYRVIGIIAQCAILNRFRTRKFTYIDQFVLSYGGLRGAIAYGLVISMPSAIKAKNVFMTSTISMIYFTVFIQGVTVKPLLYWLDVERSNDKRTTLLETVYTKYFDYTTTGIEDIAGQKGKNSFRDLYERLNASLLKPILMKDVSRNSYDASKILRAYYKINYNEALELCKSQIVLGKGTNTPNYVKPNLLRPSESKLKLSCGPIHDKMASFSLQPNSIGVLQKDGTKKGVIDEDNIPEVVYEIKLKAHQLLLS</sequence>
<dbReference type="WBParaSite" id="RSKR_0000071100.1">
    <property type="protein sequence ID" value="RSKR_0000071100.1"/>
    <property type="gene ID" value="RSKR_0000071100"/>
</dbReference>
<accession>A0AC35TI06</accession>
<evidence type="ECO:0000313" key="2">
    <source>
        <dbReference type="WBParaSite" id="RSKR_0000071100.1"/>
    </source>
</evidence>
<evidence type="ECO:0000313" key="1">
    <source>
        <dbReference type="Proteomes" id="UP000095286"/>
    </source>
</evidence>
<dbReference type="Proteomes" id="UP000095286">
    <property type="component" value="Unplaced"/>
</dbReference>
<organism evidence="1 2">
    <name type="scientific">Rhabditophanes sp. KR3021</name>
    <dbReference type="NCBI Taxonomy" id="114890"/>
    <lineage>
        <taxon>Eukaryota</taxon>
        <taxon>Metazoa</taxon>
        <taxon>Ecdysozoa</taxon>
        <taxon>Nematoda</taxon>
        <taxon>Chromadorea</taxon>
        <taxon>Rhabditida</taxon>
        <taxon>Tylenchina</taxon>
        <taxon>Panagrolaimomorpha</taxon>
        <taxon>Strongyloidoidea</taxon>
        <taxon>Alloionematidae</taxon>
        <taxon>Rhabditophanes</taxon>
    </lineage>
</organism>
<proteinExistence type="predicted"/>
<reference evidence="2" key="1">
    <citation type="submission" date="2016-11" db="UniProtKB">
        <authorList>
            <consortium name="WormBaseParasite"/>
        </authorList>
    </citation>
    <scope>IDENTIFICATION</scope>
    <source>
        <strain evidence="2">KR3021</strain>
    </source>
</reference>
<protein>
    <submittedName>
        <fullName evidence="2">Sodium/hydrogen exchanger</fullName>
    </submittedName>
</protein>
<name>A0AC35TI06_9BILA</name>